<sequence>MTSNISLSVSSPPRTPTKTRTVTKTRSKVVEERTPDKGDICPLHACNLTLMAVQVVSRSVTYTRTVVETETPTRKHRSHRQSTVPTIVLSSDSEDTATRPPSPLSSLNGLDYFSTARSQSPTSSLSSPVSSTSSLSPSITTTPSSLEEPIPRTESDDTIEAYYQARYPGRVPHPNSYQSLPVNLGQYYVISGGKSVGIFTDWNNAAEFVLRVRNNKYQLHTKSWKAWLAYRHEWESKHIRVLGYCQDMAPLETQIAHMSLGEPATQESDDLLRVVITPTLFQGRQSISWALSGPAREGSTYVNVSRLILWIDTGDIDGSTARTVEDNLQLARSQNRKVTVLFLGFRGSVQEDMLSMLIPRLDMRYRADCLECQSISRALEHVYRMSLAINPYHVVHPHSPLFTDQTKRT</sequence>
<gene>
    <name evidence="2" type="ORF">V5O48_010511</name>
</gene>
<organism evidence="2 3">
    <name type="scientific">Marasmius crinis-equi</name>
    <dbReference type="NCBI Taxonomy" id="585013"/>
    <lineage>
        <taxon>Eukaryota</taxon>
        <taxon>Fungi</taxon>
        <taxon>Dikarya</taxon>
        <taxon>Basidiomycota</taxon>
        <taxon>Agaricomycotina</taxon>
        <taxon>Agaricomycetes</taxon>
        <taxon>Agaricomycetidae</taxon>
        <taxon>Agaricales</taxon>
        <taxon>Marasmiineae</taxon>
        <taxon>Marasmiaceae</taxon>
        <taxon>Marasmius</taxon>
    </lineage>
</organism>
<feature type="non-terminal residue" evidence="2">
    <location>
        <position position="409"/>
    </location>
</feature>
<evidence type="ECO:0000256" key="1">
    <source>
        <dbReference type="SAM" id="MobiDB-lite"/>
    </source>
</evidence>
<feature type="region of interest" description="Disordered" evidence="1">
    <location>
        <begin position="1"/>
        <end position="35"/>
    </location>
</feature>
<dbReference type="EMBL" id="JBAHYK010000769">
    <property type="protein sequence ID" value="KAL0571459.1"/>
    <property type="molecule type" value="Genomic_DNA"/>
</dbReference>
<protein>
    <submittedName>
        <fullName evidence="2">Uncharacterized protein</fullName>
    </submittedName>
</protein>
<feature type="compositionally biased region" description="Low complexity" evidence="1">
    <location>
        <begin position="114"/>
        <end position="146"/>
    </location>
</feature>
<keyword evidence="3" id="KW-1185">Reference proteome</keyword>
<accession>A0ABR3F8B8</accession>
<feature type="compositionally biased region" description="Polar residues" evidence="1">
    <location>
        <begin position="81"/>
        <end position="91"/>
    </location>
</feature>
<name>A0ABR3F8B8_9AGAR</name>
<dbReference type="Proteomes" id="UP001465976">
    <property type="component" value="Unassembled WGS sequence"/>
</dbReference>
<proteinExistence type="predicted"/>
<comment type="caution">
    <text evidence="2">The sequence shown here is derived from an EMBL/GenBank/DDBJ whole genome shotgun (WGS) entry which is preliminary data.</text>
</comment>
<feature type="region of interest" description="Disordered" evidence="1">
    <location>
        <begin position="67"/>
        <end position="155"/>
    </location>
</feature>
<evidence type="ECO:0000313" key="3">
    <source>
        <dbReference type="Proteomes" id="UP001465976"/>
    </source>
</evidence>
<feature type="compositionally biased region" description="Low complexity" evidence="1">
    <location>
        <begin position="8"/>
        <end position="20"/>
    </location>
</feature>
<reference evidence="2 3" key="1">
    <citation type="submission" date="2024-02" db="EMBL/GenBank/DDBJ databases">
        <title>A draft genome for the cacao thread blight pathogen Marasmius crinis-equi.</title>
        <authorList>
            <person name="Cohen S.P."/>
            <person name="Baruah I.K."/>
            <person name="Amoako-Attah I."/>
            <person name="Bukari Y."/>
            <person name="Meinhardt L.W."/>
            <person name="Bailey B.A."/>
        </authorList>
    </citation>
    <scope>NUCLEOTIDE SEQUENCE [LARGE SCALE GENOMIC DNA]</scope>
    <source>
        <strain evidence="2 3">GH-76</strain>
    </source>
</reference>
<evidence type="ECO:0000313" key="2">
    <source>
        <dbReference type="EMBL" id="KAL0571459.1"/>
    </source>
</evidence>